<evidence type="ECO:0000256" key="1">
    <source>
        <dbReference type="ARBA" id="ARBA00022617"/>
    </source>
</evidence>
<name>D8JTZ6_HYPDA</name>
<evidence type="ECO:0000256" key="4">
    <source>
        <dbReference type="PROSITE-ProRule" id="PRU00433"/>
    </source>
</evidence>
<gene>
    <name evidence="7" type="ordered locus">Hden_2748</name>
</gene>
<keyword evidence="1 4" id="KW-0349">Heme</keyword>
<dbReference type="SUPFAM" id="SSF46626">
    <property type="entry name" value="Cytochrome c"/>
    <property type="match status" value="2"/>
</dbReference>
<evidence type="ECO:0000259" key="6">
    <source>
        <dbReference type="PROSITE" id="PS51007"/>
    </source>
</evidence>
<feature type="chain" id="PRO_5003116239" evidence="5">
    <location>
        <begin position="30"/>
        <end position="333"/>
    </location>
</feature>
<dbReference type="PROSITE" id="PS51007">
    <property type="entry name" value="CYTC"/>
    <property type="match status" value="2"/>
</dbReference>
<dbReference type="PANTHER" id="PTHR35008:SF9">
    <property type="entry name" value="CYTOCHROME C DOMAIN-CONTAINING PROTEIN"/>
    <property type="match status" value="1"/>
</dbReference>
<organism evidence="7 8">
    <name type="scientific">Hyphomicrobium denitrificans (strain ATCC 51888 / DSM 1869 / NCIMB 11706 / TK 0415)</name>
    <dbReference type="NCBI Taxonomy" id="582899"/>
    <lineage>
        <taxon>Bacteria</taxon>
        <taxon>Pseudomonadati</taxon>
        <taxon>Pseudomonadota</taxon>
        <taxon>Alphaproteobacteria</taxon>
        <taxon>Hyphomicrobiales</taxon>
        <taxon>Hyphomicrobiaceae</taxon>
        <taxon>Hyphomicrobium</taxon>
    </lineage>
</organism>
<dbReference type="PANTHER" id="PTHR35008">
    <property type="entry name" value="BLL4482 PROTEIN-RELATED"/>
    <property type="match status" value="1"/>
</dbReference>
<proteinExistence type="predicted"/>
<reference evidence="8" key="1">
    <citation type="journal article" date="2011" name="J. Bacteriol.">
        <title>Genome sequences of eight morphologically diverse alphaproteobacteria.</title>
        <authorList>
            <consortium name="US DOE Joint Genome Institute"/>
            <person name="Brown P.J."/>
            <person name="Kysela D.T."/>
            <person name="Buechlein A."/>
            <person name="Hemmerich C."/>
            <person name="Brun Y.V."/>
        </authorList>
    </citation>
    <scope>NUCLEOTIDE SEQUENCE [LARGE SCALE GENOMIC DNA]</scope>
    <source>
        <strain evidence="8">ATCC 51888 / DSM 1869 / NCIB 11706 / TK 0415</strain>
    </source>
</reference>
<dbReference type="Gene3D" id="1.10.760.10">
    <property type="entry name" value="Cytochrome c-like domain"/>
    <property type="match status" value="2"/>
</dbReference>
<evidence type="ECO:0000256" key="2">
    <source>
        <dbReference type="ARBA" id="ARBA00022723"/>
    </source>
</evidence>
<feature type="domain" description="Cytochrome c" evidence="6">
    <location>
        <begin position="184"/>
        <end position="277"/>
    </location>
</feature>
<dbReference type="HOGENOM" id="CLU_058582_0_0_5"/>
<dbReference type="InterPro" id="IPR051459">
    <property type="entry name" value="Cytochrome_c-type_DH"/>
</dbReference>
<keyword evidence="2 4" id="KW-0479">Metal-binding</keyword>
<accession>D8JTZ6</accession>
<dbReference type="STRING" id="582899.Hden_2748"/>
<dbReference type="eggNOG" id="COG3258">
    <property type="taxonomic scope" value="Bacteria"/>
</dbReference>
<keyword evidence="8" id="KW-1185">Reference proteome</keyword>
<dbReference type="AlphaFoldDB" id="D8JTZ6"/>
<evidence type="ECO:0000313" key="7">
    <source>
        <dbReference type="EMBL" id="ADJ24544.1"/>
    </source>
</evidence>
<sequence length="333" mass="35385" precursor="true">MICPKTNTLMLLSAAVAVLALTIPGTCDADGAATPSPPAWTVPDMDKLPDDASGKLVRYGRDLVSKTSSLIGPEVADAEKRFAGNNLDCQSCHISAGTQKFALPLVGVYANFPAYAARIGRVETIEERVQNCMERSMNGKPLPPDGPEMTALVAYLKFLSTGHPAGVAIDGRGSGQMPELDRAADPDKGKKVYATTCAACHGNNGEGQRNGKAGDAKGYMFPPLWGADSFNDGAGMHRLIESANFVHSNMPAGTTWNEPALSPSDAWDVAAYMNAQPRPKLPDLSRDYPDKLEKPVDAPYGPYADGFSIEQHKLGPFAPIKAAVAALKDKARR</sequence>
<feature type="signal peptide" evidence="5">
    <location>
        <begin position="1"/>
        <end position="29"/>
    </location>
</feature>
<dbReference type="OrthoDB" id="9779283at2"/>
<dbReference type="InterPro" id="IPR009056">
    <property type="entry name" value="Cyt_c-like_dom"/>
</dbReference>
<dbReference type="Pfam" id="PF00034">
    <property type="entry name" value="Cytochrom_C"/>
    <property type="match status" value="1"/>
</dbReference>
<dbReference type="GO" id="GO:0009055">
    <property type="term" value="F:electron transfer activity"/>
    <property type="evidence" value="ECO:0007669"/>
    <property type="project" value="InterPro"/>
</dbReference>
<dbReference type="Proteomes" id="UP000002033">
    <property type="component" value="Chromosome"/>
</dbReference>
<dbReference type="GO" id="GO:0046872">
    <property type="term" value="F:metal ion binding"/>
    <property type="evidence" value="ECO:0007669"/>
    <property type="project" value="UniProtKB-KW"/>
</dbReference>
<keyword evidence="3 4" id="KW-0408">Iron</keyword>
<evidence type="ECO:0000256" key="5">
    <source>
        <dbReference type="SAM" id="SignalP"/>
    </source>
</evidence>
<evidence type="ECO:0000256" key="3">
    <source>
        <dbReference type="ARBA" id="ARBA00023004"/>
    </source>
</evidence>
<dbReference type="Pfam" id="PF21342">
    <property type="entry name" value="SoxA-TsdA_cyt-c"/>
    <property type="match status" value="1"/>
</dbReference>
<dbReference type="InterPro" id="IPR036909">
    <property type="entry name" value="Cyt_c-like_dom_sf"/>
</dbReference>
<keyword evidence="5" id="KW-0732">Signal</keyword>
<evidence type="ECO:0000313" key="8">
    <source>
        <dbReference type="Proteomes" id="UP000002033"/>
    </source>
</evidence>
<dbReference type="KEGG" id="hdn:Hden_2748"/>
<dbReference type="EMBL" id="CP002083">
    <property type="protein sequence ID" value="ADJ24544.1"/>
    <property type="molecule type" value="Genomic_DNA"/>
</dbReference>
<dbReference type="GO" id="GO:0020037">
    <property type="term" value="F:heme binding"/>
    <property type="evidence" value="ECO:0007669"/>
    <property type="project" value="InterPro"/>
</dbReference>
<feature type="domain" description="Cytochrome c" evidence="6">
    <location>
        <begin position="73"/>
        <end position="160"/>
    </location>
</feature>
<protein>
    <submittedName>
        <fullName evidence="7">Cytochrome c class I</fullName>
    </submittedName>
</protein>